<accession>A0A268NZN5</accession>
<dbReference type="SMART" id="SM00797">
    <property type="entry name" value="AHS2"/>
    <property type="match status" value="1"/>
</dbReference>
<dbReference type="EMBL" id="NPCC01000012">
    <property type="protein sequence ID" value="PAE88953.1"/>
    <property type="molecule type" value="Genomic_DNA"/>
</dbReference>
<evidence type="ECO:0000256" key="1">
    <source>
        <dbReference type="ARBA" id="ARBA00022741"/>
    </source>
</evidence>
<keyword evidence="2" id="KW-0378">Hydrolase</keyword>
<dbReference type="PANTHER" id="PTHR43309:SF5">
    <property type="entry name" value="5-OXOPROLINASE SUBUNIT C"/>
    <property type="match status" value="1"/>
</dbReference>
<dbReference type="InterPro" id="IPR003778">
    <property type="entry name" value="CT_A_B"/>
</dbReference>
<evidence type="ECO:0000313" key="6">
    <source>
        <dbReference type="Proteomes" id="UP000216207"/>
    </source>
</evidence>
<keyword evidence="3" id="KW-0067">ATP-binding</keyword>
<feature type="domain" description="Carboxyltransferase" evidence="4">
    <location>
        <begin position="24"/>
        <end position="320"/>
    </location>
</feature>
<proteinExistence type="predicted"/>
<gene>
    <name evidence="5" type="ORF">CHH72_11305</name>
</gene>
<comment type="caution">
    <text evidence="5">The sequence shown here is derived from an EMBL/GenBank/DDBJ whole genome shotgun (WGS) entry which is preliminary data.</text>
</comment>
<evidence type="ECO:0000259" key="4">
    <source>
        <dbReference type="SMART" id="SM00797"/>
    </source>
</evidence>
<sequence length="338" mass="36624">MSISILKGGLLTTVQDLGRKGYLHQGVVEGGAMDKLALRSANLAVKNEEGAACLEMTLLGPTILFKQASLICVAGKGMTPYIEGKPYPLGAAISVPAGQELTFKTARQGARAYLAIAGGIDVPAVLGSRSTYLRAKLGGFEGRKLEKGDLLPIGKVAKHLAPLLKKADKQGCPLVSNWHVNGSLSDSVSLSENVVRAIPGSHFSMFTKESQTNVFDMSFTIQNNSDRMGYRLQGEAPLLRETKEELLSEAVTFGTVQVPLEGEPIVLMADRQSTGGYPRMLQVAAVDLPKLAQMRPGDAFSFERITLEEAQYLFLQQEMAMQQRKVGIALKWTEWLAR</sequence>
<dbReference type="InterPro" id="IPR029000">
    <property type="entry name" value="Cyclophilin-like_dom_sf"/>
</dbReference>
<dbReference type="Pfam" id="PF02626">
    <property type="entry name" value="CT_A_B"/>
    <property type="match status" value="1"/>
</dbReference>
<protein>
    <recommendedName>
        <fullName evidence="4">Carboxyltransferase domain-containing protein</fullName>
    </recommendedName>
</protein>
<dbReference type="SUPFAM" id="SSF50891">
    <property type="entry name" value="Cyclophilin-like"/>
    <property type="match status" value="1"/>
</dbReference>
<dbReference type="NCBIfam" id="TIGR00724">
    <property type="entry name" value="urea_amlyse_rel"/>
    <property type="match status" value="1"/>
</dbReference>
<dbReference type="GO" id="GO:0016787">
    <property type="term" value="F:hydrolase activity"/>
    <property type="evidence" value="ECO:0007669"/>
    <property type="project" value="UniProtKB-KW"/>
</dbReference>
<dbReference type="Gene3D" id="2.40.100.10">
    <property type="entry name" value="Cyclophilin-like"/>
    <property type="match status" value="1"/>
</dbReference>
<reference evidence="5 6" key="1">
    <citation type="submission" date="2017-07" db="EMBL/GenBank/DDBJ databases">
        <title>Isolation and whole genome analysis of endospore-forming bacteria from heroin.</title>
        <authorList>
            <person name="Kalinowski J."/>
            <person name="Ahrens B."/>
            <person name="Al-Dilaimi A."/>
            <person name="Winkler A."/>
            <person name="Wibberg D."/>
            <person name="Schleenbecker U."/>
            <person name="Ruckert C."/>
            <person name="Wolfel R."/>
            <person name="Grass G."/>
        </authorList>
    </citation>
    <scope>NUCLEOTIDE SEQUENCE [LARGE SCALE GENOMIC DNA]</scope>
    <source>
        <strain evidence="5 6">7539</strain>
    </source>
</reference>
<dbReference type="InterPro" id="IPR052708">
    <property type="entry name" value="PxpC"/>
</dbReference>
<evidence type="ECO:0000313" key="5">
    <source>
        <dbReference type="EMBL" id="PAE88953.1"/>
    </source>
</evidence>
<name>A0A268NZN5_SHOCL</name>
<dbReference type="Proteomes" id="UP000216207">
    <property type="component" value="Unassembled WGS sequence"/>
</dbReference>
<evidence type="ECO:0000256" key="2">
    <source>
        <dbReference type="ARBA" id="ARBA00022801"/>
    </source>
</evidence>
<organism evidence="5 6">
    <name type="scientific">Shouchella clausii</name>
    <name type="common">Alkalihalobacillus clausii</name>
    <dbReference type="NCBI Taxonomy" id="79880"/>
    <lineage>
        <taxon>Bacteria</taxon>
        <taxon>Bacillati</taxon>
        <taxon>Bacillota</taxon>
        <taxon>Bacilli</taxon>
        <taxon>Bacillales</taxon>
        <taxon>Bacillaceae</taxon>
        <taxon>Shouchella</taxon>
    </lineage>
</organism>
<dbReference type="PANTHER" id="PTHR43309">
    <property type="entry name" value="5-OXOPROLINASE SUBUNIT C"/>
    <property type="match status" value="1"/>
</dbReference>
<dbReference type="GO" id="GO:0005524">
    <property type="term" value="F:ATP binding"/>
    <property type="evidence" value="ECO:0007669"/>
    <property type="project" value="UniProtKB-KW"/>
</dbReference>
<dbReference type="AlphaFoldDB" id="A0A268NZN5"/>
<evidence type="ECO:0000256" key="3">
    <source>
        <dbReference type="ARBA" id="ARBA00022840"/>
    </source>
</evidence>
<keyword evidence="1" id="KW-0547">Nucleotide-binding</keyword>
<dbReference type="RefSeq" id="WP_095326626.1">
    <property type="nucleotide sequence ID" value="NZ_NPCC01000012.1"/>
</dbReference>